<dbReference type="Gene3D" id="2.60.40.1760">
    <property type="entry name" value="glycosyl hydrolase (family 31)"/>
    <property type="match status" value="1"/>
</dbReference>
<dbReference type="Gene3D" id="3.20.20.80">
    <property type="entry name" value="Glycosidases"/>
    <property type="match status" value="1"/>
</dbReference>
<keyword evidence="8" id="KW-0732">Signal</keyword>
<keyword evidence="11" id="KW-1185">Reference proteome</keyword>
<dbReference type="InterPro" id="IPR044913">
    <property type="entry name" value="P_trefoil_dom_sf"/>
</dbReference>
<evidence type="ECO:0000256" key="6">
    <source>
        <dbReference type="PROSITE-ProRule" id="PRU00779"/>
    </source>
</evidence>
<evidence type="ECO:0000256" key="4">
    <source>
        <dbReference type="ARBA" id="ARBA00023157"/>
    </source>
</evidence>
<dbReference type="SMART" id="SM00018">
    <property type="entry name" value="PD"/>
    <property type="match status" value="1"/>
</dbReference>
<keyword evidence="3" id="KW-0472">Membrane</keyword>
<dbReference type="PANTHER" id="PTHR22762:SF133">
    <property type="entry name" value="P-TYPE DOMAIN-CONTAINING PROTEIN"/>
    <property type="match status" value="1"/>
</dbReference>
<comment type="subcellular location">
    <subcellularLocation>
        <location evidence="1">Membrane</location>
    </subcellularLocation>
</comment>
<evidence type="ECO:0000256" key="5">
    <source>
        <dbReference type="ARBA" id="ARBA00023180"/>
    </source>
</evidence>
<dbReference type="OrthoDB" id="1334205at2759"/>
<proteinExistence type="inferred from homology"/>
<dbReference type="EMBL" id="UYRR01030988">
    <property type="protein sequence ID" value="VDK42530.1"/>
    <property type="molecule type" value="Genomic_DNA"/>
</dbReference>
<dbReference type="InterPro" id="IPR000322">
    <property type="entry name" value="Glyco_hydro_31_TIM"/>
</dbReference>
<dbReference type="SUPFAM" id="SSF51011">
    <property type="entry name" value="Glycosyl hydrolase domain"/>
    <property type="match status" value="1"/>
</dbReference>
<gene>
    <name evidence="10" type="ORF">ASIM_LOCUS10208</name>
</gene>
<evidence type="ECO:0000313" key="12">
    <source>
        <dbReference type="WBParaSite" id="ASIM_0001065001-mRNA-1"/>
    </source>
</evidence>
<name>A0A158PMY7_ANISI</name>
<dbReference type="AlphaFoldDB" id="A0A158PMY7"/>
<keyword evidence="5" id="KW-0325">Glycoprotein</keyword>
<keyword evidence="7" id="KW-0378">Hydrolase</keyword>
<evidence type="ECO:0000313" key="10">
    <source>
        <dbReference type="EMBL" id="VDK42530.1"/>
    </source>
</evidence>
<evidence type="ECO:0000256" key="8">
    <source>
        <dbReference type="SAM" id="SignalP"/>
    </source>
</evidence>
<protein>
    <submittedName>
        <fullName evidence="12">P-type domain-containing protein</fullName>
    </submittedName>
</protein>
<dbReference type="PROSITE" id="PS51448">
    <property type="entry name" value="P_TREFOIL_2"/>
    <property type="match status" value="1"/>
</dbReference>
<feature type="chain" id="PRO_5043135175" evidence="8">
    <location>
        <begin position="18"/>
        <end position="1020"/>
    </location>
</feature>
<dbReference type="GO" id="GO:0005975">
    <property type="term" value="P:carbohydrate metabolic process"/>
    <property type="evidence" value="ECO:0007669"/>
    <property type="project" value="InterPro"/>
</dbReference>
<dbReference type="SUPFAM" id="SSF74650">
    <property type="entry name" value="Galactose mutarotase-like"/>
    <property type="match status" value="1"/>
</dbReference>
<dbReference type="SUPFAM" id="SSF57492">
    <property type="entry name" value="Trefoil"/>
    <property type="match status" value="1"/>
</dbReference>
<keyword evidence="7" id="KW-0326">Glycosidase</keyword>
<keyword evidence="4" id="KW-1015">Disulfide bond</keyword>
<reference evidence="12" key="1">
    <citation type="submission" date="2016-04" db="UniProtKB">
        <authorList>
            <consortium name="WormBaseParasite"/>
        </authorList>
    </citation>
    <scope>IDENTIFICATION</scope>
</reference>
<evidence type="ECO:0000256" key="2">
    <source>
        <dbReference type="ARBA" id="ARBA00007806"/>
    </source>
</evidence>
<dbReference type="Pfam" id="PF00088">
    <property type="entry name" value="Trefoil"/>
    <property type="match status" value="1"/>
</dbReference>
<dbReference type="GO" id="GO:0016020">
    <property type="term" value="C:membrane"/>
    <property type="evidence" value="ECO:0007669"/>
    <property type="project" value="UniProtKB-SubCell"/>
</dbReference>
<dbReference type="CDD" id="cd06602">
    <property type="entry name" value="GH31_MGAM_SI_GAA"/>
    <property type="match status" value="1"/>
</dbReference>
<reference evidence="10 11" key="2">
    <citation type="submission" date="2018-11" db="EMBL/GenBank/DDBJ databases">
        <authorList>
            <consortium name="Pathogen Informatics"/>
        </authorList>
    </citation>
    <scope>NUCLEOTIDE SEQUENCE [LARGE SCALE GENOMIC DNA]</scope>
</reference>
<comment type="similarity">
    <text evidence="2 7">Belongs to the glycosyl hydrolase 31 family.</text>
</comment>
<dbReference type="Proteomes" id="UP000267096">
    <property type="component" value="Unassembled WGS sequence"/>
</dbReference>
<dbReference type="GO" id="GO:0004558">
    <property type="term" value="F:alpha-1,4-glucosidase activity"/>
    <property type="evidence" value="ECO:0007669"/>
    <property type="project" value="TreeGrafter"/>
</dbReference>
<dbReference type="InterPro" id="IPR011013">
    <property type="entry name" value="Gal_mutarotase_sf_dom"/>
</dbReference>
<dbReference type="SUPFAM" id="SSF51445">
    <property type="entry name" value="(Trans)glycosidases"/>
    <property type="match status" value="1"/>
</dbReference>
<dbReference type="Gene3D" id="4.10.110.10">
    <property type="entry name" value="Spasmolytic Protein, domain 1"/>
    <property type="match status" value="1"/>
</dbReference>
<evidence type="ECO:0000313" key="11">
    <source>
        <dbReference type="Proteomes" id="UP000267096"/>
    </source>
</evidence>
<dbReference type="Pfam" id="PF21365">
    <property type="entry name" value="Glyco_hydro_31_3rd"/>
    <property type="match status" value="1"/>
</dbReference>
<dbReference type="Gene3D" id="2.60.40.1180">
    <property type="entry name" value="Golgi alpha-mannosidase II"/>
    <property type="match status" value="2"/>
</dbReference>
<dbReference type="WBParaSite" id="ASIM_0001065001-mRNA-1">
    <property type="protein sequence ID" value="ASIM_0001065001-mRNA-1"/>
    <property type="gene ID" value="ASIM_0001065001"/>
</dbReference>
<feature type="domain" description="P-type" evidence="9">
    <location>
        <begin position="36"/>
        <end position="82"/>
    </location>
</feature>
<dbReference type="InterPro" id="IPR000519">
    <property type="entry name" value="P_trefoil_dom"/>
</dbReference>
<feature type="signal peptide" evidence="8">
    <location>
        <begin position="1"/>
        <end position="17"/>
    </location>
</feature>
<evidence type="ECO:0000256" key="7">
    <source>
        <dbReference type="RuleBase" id="RU361185"/>
    </source>
</evidence>
<organism evidence="12">
    <name type="scientific">Anisakis simplex</name>
    <name type="common">Herring worm</name>
    <dbReference type="NCBI Taxonomy" id="6269"/>
    <lineage>
        <taxon>Eukaryota</taxon>
        <taxon>Metazoa</taxon>
        <taxon>Ecdysozoa</taxon>
        <taxon>Nematoda</taxon>
        <taxon>Chromadorea</taxon>
        <taxon>Rhabditida</taxon>
        <taxon>Spirurina</taxon>
        <taxon>Ascaridomorpha</taxon>
        <taxon>Ascaridoidea</taxon>
        <taxon>Anisakidae</taxon>
        <taxon>Anisakis</taxon>
        <taxon>Anisakis simplex complex</taxon>
    </lineage>
</organism>
<evidence type="ECO:0000256" key="1">
    <source>
        <dbReference type="ARBA" id="ARBA00004370"/>
    </source>
</evidence>
<dbReference type="GO" id="GO:0030246">
    <property type="term" value="F:carbohydrate binding"/>
    <property type="evidence" value="ECO:0007669"/>
    <property type="project" value="InterPro"/>
</dbReference>
<dbReference type="InterPro" id="IPR017853">
    <property type="entry name" value="GH"/>
</dbReference>
<evidence type="ECO:0000259" key="9">
    <source>
        <dbReference type="PROSITE" id="PS51448"/>
    </source>
</evidence>
<accession>A0A158PMY7</accession>
<dbReference type="PANTHER" id="PTHR22762">
    <property type="entry name" value="ALPHA-GLUCOSIDASE"/>
    <property type="match status" value="1"/>
</dbReference>
<dbReference type="InterPro" id="IPR013780">
    <property type="entry name" value="Glyco_hydro_b"/>
</dbReference>
<dbReference type="InterPro" id="IPR048395">
    <property type="entry name" value="Glyco_hydro_31_C"/>
</dbReference>
<dbReference type="Pfam" id="PF01055">
    <property type="entry name" value="Glyco_hydro_31_2nd"/>
    <property type="match status" value="1"/>
</dbReference>
<evidence type="ECO:0000256" key="3">
    <source>
        <dbReference type="ARBA" id="ARBA00023136"/>
    </source>
</evidence>
<sequence>MLALIVKAYIICSLVISQTADRKEDDENIVETERVPNIPVITDYNRIDCYPEPGASVERCKDRGCEWVESSIVGAPYCFYNRTTGYVMSADQSTLQPAPDSKNPYYANIPVKFETKYYGKTLNVKISVSGRYEPLVSFSKEASSSIDDLVVKRSSNAPYDTFAFTVERTSTQTKIWDTSIGGLLFGDQYIQIATYLPSKNIYGFGDNIHKHIKHNMTRYTTWPMFSRDMAPDSVSELSERNLYGVHPFYMCMEEDGRAHGVFIMNSNAQEVTLGPAPHLIYRTIGGNIDLYFFPGPTPEEVIQQYLAFIGKPFMPAYWAFGFQLSRWGYASFDDMTAAVKRTRDAHIPLDMVVVDIDYMQRYKDFTLGWPQLPHYVDGLHKDGLRLTIIVDPAIQVNYATFERAMNLSARFVEWPEKSYVESSVNDLYPVTNGTLYMLGNVWPDNNTAMPDFMDPSGNTEKWWINEFKLFHEKLPFDNLWIDMNEPSNFDTMPESKSRMKREVDPRYRLKCPDIGEKAKYDNPKYLTWGSYVYGKDNYLFSKTECLCGKVAGGKELLYNTHSLYGLWMAHRSQKVLEQVLNTRGSMICRSTYSSSGRYTGHWLGDNSANWEDLQTSVIGAMEFNWFGMPFVGSDVCGFIGNTTEELCLRWQQMGAFHPFTRNHNIKGAKPQDPAQWPSVAKAARQALLFKYHYLPYLYTLFYRATLHGHTVIRPLFFEFPSDHQTYELSYQFMWGSGMMIIPVVFKGAKSVDAYIPSTATWYSLRDNDYGSLVKGSPNWKTFSAQWDELIPVLARGGVIMPRQAGAEVLRDARKNPFELLIPLGTVYQIGTKGETKPADGELFWDDGNSPLSEDYFYFKMNFSTTDSQATLIITRQHAGKVALPTLDIIDIFGYYYLPDLSTLQVNGKPVTAEGSINATINFLHIQRKGLLDITKEAKYTITWNHKLAIHISLTVTTRMLSKNDSALSLFRYRKEVRYSTIATAITPESIAGRYRYCLLQKPHNATKLLKIFVDEQAFLK</sequence>
<comment type="caution">
    <text evidence="6">Lacks conserved residue(s) required for the propagation of feature annotation.</text>
</comment>
<dbReference type="CDD" id="cd14752">
    <property type="entry name" value="GH31_N"/>
    <property type="match status" value="1"/>
</dbReference>
<dbReference type="CDD" id="cd00111">
    <property type="entry name" value="Trefoil"/>
    <property type="match status" value="1"/>
</dbReference>